<evidence type="ECO:0000256" key="6">
    <source>
        <dbReference type="ARBA" id="ARBA00022873"/>
    </source>
</evidence>
<comment type="pathway">
    <text evidence="3">Amine and polyamine biosynthesis; carnitine biosynthesis.</text>
</comment>
<dbReference type="InterPro" id="IPR042098">
    <property type="entry name" value="TauD-like_sf"/>
</dbReference>
<accession>A0A8J4Y2J3</accession>
<keyword evidence="13" id="KW-1185">Reference proteome</keyword>
<sequence>MSATRLTRSLLSGTVALRGASRVQVRTSCSGCSSCASPCDKKGGQRNVSLTAAARQLASPQTKPLASGVVSSSLQNEFMDVKFGDGTSGQLPFVWLRDNCQCPECFSVEAQARKLLYHDLDIEVHPTKVQEHIDGLTVDWSDGHKSEYSTKWLQNRAFTPTARAMHRERYALRKEPWGAEHRMKDFDYNTMMSDDRELLDWLLTMECKGSTMLRNVPKRDVAGPEIIEHIAYVKMSHYGPHSTVVNLPNTNNVAKTNAKLGMHNDLPQYEHMAGIIFIHCMEQHPGAGGESIISDGLFAAEELRRNYPEDFKILSTTDMYFWDKGHAKYSWEMPEFFKISKFPVIRVNANNEVLQIAVNNSTRDSHMDLSPVEVKKHYRAYKHFNDILYANALSFKMEQGDMMTLDNVRCLHGREGFEADSDRHIESSYLDWDETRCRRRRLQEKFGCYN</sequence>
<evidence type="ECO:0000256" key="4">
    <source>
        <dbReference type="ARBA" id="ARBA00008654"/>
    </source>
</evidence>
<dbReference type="FunFam" id="3.60.130.10:FF:000001">
    <property type="entry name" value="Trimethyllysine dioxygenase, mitochondrial"/>
    <property type="match status" value="1"/>
</dbReference>
<dbReference type="GO" id="GO:0005739">
    <property type="term" value="C:mitochondrion"/>
    <property type="evidence" value="ECO:0007669"/>
    <property type="project" value="TreeGrafter"/>
</dbReference>
<comment type="caution">
    <text evidence="12">The sequence shown here is derived from an EMBL/GenBank/DDBJ whole genome shotgun (WGS) entry which is preliminary data.</text>
</comment>
<keyword evidence="8" id="KW-0560">Oxidoreductase</keyword>
<evidence type="ECO:0000256" key="8">
    <source>
        <dbReference type="ARBA" id="ARBA00023002"/>
    </source>
</evidence>
<dbReference type="Pfam" id="PF02668">
    <property type="entry name" value="TauD"/>
    <property type="match status" value="1"/>
</dbReference>
<dbReference type="FunFam" id="3.30.2020.30:FF:000002">
    <property type="entry name" value="Putative gamma-butyrobetaine dioxygenase"/>
    <property type="match status" value="1"/>
</dbReference>
<organism evidence="12 13">
    <name type="scientific">Chionoecetes opilio</name>
    <name type="common">Atlantic snow crab</name>
    <name type="synonym">Cancer opilio</name>
    <dbReference type="NCBI Taxonomy" id="41210"/>
    <lineage>
        <taxon>Eukaryota</taxon>
        <taxon>Metazoa</taxon>
        <taxon>Ecdysozoa</taxon>
        <taxon>Arthropoda</taxon>
        <taxon>Crustacea</taxon>
        <taxon>Multicrustacea</taxon>
        <taxon>Malacostraca</taxon>
        <taxon>Eumalacostraca</taxon>
        <taxon>Eucarida</taxon>
        <taxon>Decapoda</taxon>
        <taxon>Pleocyemata</taxon>
        <taxon>Brachyura</taxon>
        <taxon>Eubrachyura</taxon>
        <taxon>Majoidea</taxon>
        <taxon>Majidae</taxon>
        <taxon>Chionoecetes</taxon>
    </lineage>
</organism>
<reference evidence="12" key="1">
    <citation type="submission" date="2020-07" db="EMBL/GenBank/DDBJ databases">
        <title>The High-quality genome of the commercially important snow crab, Chionoecetes opilio.</title>
        <authorList>
            <person name="Jeong J.-H."/>
            <person name="Ryu S."/>
        </authorList>
    </citation>
    <scope>NUCLEOTIDE SEQUENCE</scope>
    <source>
        <strain evidence="12">MADBK_172401_WGS</strain>
        <tissue evidence="12">Digestive gland</tissue>
    </source>
</reference>
<comment type="similarity">
    <text evidence="4">Belongs to the gamma-BBH/TMLD family.</text>
</comment>
<dbReference type="SUPFAM" id="SSF51197">
    <property type="entry name" value="Clavaminate synthase-like"/>
    <property type="match status" value="1"/>
</dbReference>
<protein>
    <submittedName>
        <fullName evidence="12">Gamma-butyrobetaine dioxygenase</fullName>
    </submittedName>
</protein>
<dbReference type="GO" id="GO:0045329">
    <property type="term" value="P:carnitine biosynthetic process"/>
    <property type="evidence" value="ECO:0007669"/>
    <property type="project" value="UniProtKB-UniPathway"/>
</dbReference>
<dbReference type="Gene3D" id="3.30.2020.30">
    <property type="match status" value="1"/>
</dbReference>
<name>A0A8J4Y2J3_CHIOP</name>
<proteinExistence type="inferred from homology"/>
<comment type="cofactor">
    <cofactor evidence="2">
        <name>L-ascorbate</name>
        <dbReference type="ChEBI" id="CHEBI:38290"/>
    </cofactor>
</comment>
<evidence type="ECO:0000259" key="11">
    <source>
        <dbReference type="Pfam" id="PF06155"/>
    </source>
</evidence>
<evidence type="ECO:0000256" key="3">
    <source>
        <dbReference type="ARBA" id="ARBA00005022"/>
    </source>
</evidence>
<dbReference type="EMBL" id="JACEEZ010019081">
    <property type="protein sequence ID" value="KAG0716174.1"/>
    <property type="molecule type" value="Genomic_DNA"/>
</dbReference>
<dbReference type="PANTHER" id="PTHR10696">
    <property type="entry name" value="GAMMA-BUTYROBETAINE HYDROXYLASE-RELATED"/>
    <property type="match status" value="1"/>
</dbReference>
<dbReference type="InterPro" id="IPR038492">
    <property type="entry name" value="GBBH-like_N_sf"/>
</dbReference>
<dbReference type="Proteomes" id="UP000770661">
    <property type="component" value="Unassembled WGS sequence"/>
</dbReference>
<gene>
    <name evidence="12" type="primary">Bbox1_5</name>
    <name evidence="12" type="ORF">GWK47_010389</name>
</gene>
<dbReference type="AlphaFoldDB" id="A0A8J4Y2J3"/>
<keyword evidence="5" id="KW-0479">Metal-binding</keyword>
<evidence type="ECO:0000313" key="13">
    <source>
        <dbReference type="Proteomes" id="UP000770661"/>
    </source>
</evidence>
<evidence type="ECO:0000256" key="9">
    <source>
        <dbReference type="ARBA" id="ARBA00023004"/>
    </source>
</evidence>
<dbReference type="Pfam" id="PF06155">
    <property type="entry name" value="GBBH-like_N"/>
    <property type="match status" value="1"/>
</dbReference>
<dbReference type="Gene3D" id="3.60.130.10">
    <property type="entry name" value="Clavaminate synthase-like"/>
    <property type="match status" value="1"/>
</dbReference>
<keyword evidence="9" id="KW-0408">Iron</keyword>
<keyword evidence="6" id="KW-0124">Carnitine biosynthesis</keyword>
<evidence type="ECO:0000256" key="1">
    <source>
        <dbReference type="ARBA" id="ARBA00001954"/>
    </source>
</evidence>
<dbReference type="PANTHER" id="PTHR10696:SF33">
    <property type="entry name" value="GAMMA-BUTYROBETAINE DIOXYGENASE"/>
    <property type="match status" value="1"/>
</dbReference>
<dbReference type="InterPro" id="IPR003819">
    <property type="entry name" value="TauD/TfdA-like"/>
</dbReference>
<keyword evidence="7 12" id="KW-0223">Dioxygenase</keyword>
<dbReference type="GO" id="GO:0046872">
    <property type="term" value="F:metal ion binding"/>
    <property type="evidence" value="ECO:0007669"/>
    <property type="project" value="UniProtKB-KW"/>
</dbReference>
<dbReference type="GO" id="GO:0016706">
    <property type="term" value="F:2-oxoglutarate-dependent dioxygenase activity"/>
    <property type="evidence" value="ECO:0007669"/>
    <property type="project" value="UniProtKB-ARBA"/>
</dbReference>
<evidence type="ECO:0000256" key="5">
    <source>
        <dbReference type="ARBA" id="ARBA00022723"/>
    </source>
</evidence>
<dbReference type="OrthoDB" id="406634at2759"/>
<dbReference type="UniPathway" id="UPA00118"/>
<evidence type="ECO:0000313" key="12">
    <source>
        <dbReference type="EMBL" id="KAG0716174.1"/>
    </source>
</evidence>
<dbReference type="InterPro" id="IPR050411">
    <property type="entry name" value="AlphaKG_dependent_hydroxylases"/>
</dbReference>
<feature type="domain" description="TauD/TfdA-like" evidence="10">
    <location>
        <begin position="176"/>
        <end position="427"/>
    </location>
</feature>
<comment type="cofactor">
    <cofactor evidence="1">
        <name>Fe(2+)</name>
        <dbReference type="ChEBI" id="CHEBI:29033"/>
    </cofactor>
</comment>
<evidence type="ECO:0000259" key="10">
    <source>
        <dbReference type="Pfam" id="PF02668"/>
    </source>
</evidence>
<dbReference type="InterPro" id="IPR010376">
    <property type="entry name" value="GBBH-like_N"/>
</dbReference>
<evidence type="ECO:0000256" key="7">
    <source>
        <dbReference type="ARBA" id="ARBA00022964"/>
    </source>
</evidence>
<feature type="domain" description="Gamma-butyrobetaine hydroxylase-like N-terminal" evidence="11">
    <location>
        <begin position="75"/>
        <end position="153"/>
    </location>
</feature>
<evidence type="ECO:0000256" key="2">
    <source>
        <dbReference type="ARBA" id="ARBA00001961"/>
    </source>
</evidence>